<dbReference type="RefSeq" id="WP_127161529.1">
    <property type="nucleotide sequence ID" value="NZ_CP029822.1"/>
</dbReference>
<dbReference type="Proteomes" id="UP000273143">
    <property type="component" value="Chromosome"/>
</dbReference>
<keyword evidence="2" id="KW-1185">Reference proteome</keyword>
<organism evidence="1 2">
    <name type="scientific">Entomomonas moraniae</name>
    <dbReference type="NCBI Taxonomy" id="2213226"/>
    <lineage>
        <taxon>Bacteria</taxon>
        <taxon>Pseudomonadati</taxon>
        <taxon>Pseudomonadota</taxon>
        <taxon>Gammaproteobacteria</taxon>
        <taxon>Pseudomonadales</taxon>
        <taxon>Pseudomonadaceae</taxon>
        <taxon>Entomomonas</taxon>
    </lineage>
</organism>
<accession>A0A3Q9JGZ4</accession>
<dbReference type="AlphaFoldDB" id="A0A3Q9JGZ4"/>
<name>A0A3Q9JGZ4_9GAMM</name>
<evidence type="ECO:0000313" key="2">
    <source>
        <dbReference type="Proteomes" id="UP000273143"/>
    </source>
</evidence>
<dbReference type="KEGG" id="emo:DM558_00300"/>
<evidence type="ECO:0000313" key="1">
    <source>
        <dbReference type="EMBL" id="AZS49310.1"/>
    </source>
</evidence>
<proteinExistence type="predicted"/>
<sequence>MANTKKDQVTEQQEPTIEEMTTHTIGESLMQLVIQEFKAMPDVWQKMPEAKQRDVIDRARENVSKAVKNAVRLIASEGKPIISGVVEQVNAKAGLELKIKVAGCSSENKLALIEHAGGGTCLIVLADAAANMGNMNIIKPEKDQPELLEE</sequence>
<reference evidence="2" key="1">
    <citation type="submission" date="2018-06" db="EMBL/GenBank/DDBJ databases">
        <title>Complete genome of Pseudomonas insecticola strain QZS01.</title>
        <authorList>
            <person name="Wang J."/>
            <person name="Su Q."/>
        </authorList>
    </citation>
    <scope>NUCLEOTIDE SEQUENCE [LARGE SCALE GENOMIC DNA]</scope>
    <source>
        <strain evidence="2">QZS01</strain>
    </source>
</reference>
<dbReference type="EMBL" id="CP029822">
    <property type="protein sequence ID" value="AZS49310.1"/>
    <property type="molecule type" value="Genomic_DNA"/>
</dbReference>
<gene>
    <name evidence="1" type="ORF">DM558_00300</name>
</gene>
<protein>
    <submittedName>
        <fullName evidence="1">Uncharacterized protein</fullName>
    </submittedName>
</protein>